<dbReference type="Proteomes" id="UP001596540">
    <property type="component" value="Unassembled WGS sequence"/>
</dbReference>
<dbReference type="RefSeq" id="WP_379871250.1">
    <property type="nucleotide sequence ID" value="NZ_JBHTBH010000005.1"/>
</dbReference>
<evidence type="ECO:0000313" key="6">
    <source>
        <dbReference type="Proteomes" id="UP001596540"/>
    </source>
</evidence>
<dbReference type="PANTHER" id="PTHR30055:SF234">
    <property type="entry name" value="HTH-TYPE TRANSCRIPTIONAL REGULATOR BETI"/>
    <property type="match status" value="1"/>
</dbReference>
<evidence type="ECO:0000256" key="1">
    <source>
        <dbReference type="ARBA" id="ARBA00023015"/>
    </source>
</evidence>
<keyword evidence="6" id="KW-1185">Reference proteome</keyword>
<name>A0ABW2KF05_9ACTN</name>
<dbReference type="SUPFAM" id="SSF46689">
    <property type="entry name" value="Homeodomain-like"/>
    <property type="match status" value="1"/>
</dbReference>
<organism evidence="5 6">
    <name type="scientific">Marinactinospora rubrisoli</name>
    <dbReference type="NCBI Taxonomy" id="2715399"/>
    <lineage>
        <taxon>Bacteria</taxon>
        <taxon>Bacillati</taxon>
        <taxon>Actinomycetota</taxon>
        <taxon>Actinomycetes</taxon>
        <taxon>Streptosporangiales</taxon>
        <taxon>Nocardiopsidaceae</taxon>
        <taxon>Marinactinospora</taxon>
    </lineage>
</organism>
<proteinExistence type="predicted"/>
<dbReference type="InterPro" id="IPR050109">
    <property type="entry name" value="HTH-type_TetR-like_transc_reg"/>
</dbReference>
<comment type="caution">
    <text evidence="5">The sequence shown here is derived from an EMBL/GenBank/DDBJ whole genome shotgun (WGS) entry which is preliminary data.</text>
</comment>
<keyword evidence="1" id="KW-0805">Transcription regulation</keyword>
<accession>A0ABW2KF05</accession>
<dbReference type="InterPro" id="IPR009057">
    <property type="entry name" value="Homeodomain-like_sf"/>
</dbReference>
<dbReference type="Pfam" id="PF13977">
    <property type="entry name" value="TetR_C_6"/>
    <property type="match status" value="1"/>
</dbReference>
<dbReference type="InterPro" id="IPR036271">
    <property type="entry name" value="Tet_transcr_reg_TetR-rel_C_sf"/>
</dbReference>
<dbReference type="PANTHER" id="PTHR30055">
    <property type="entry name" value="HTH-TYPE TRANSCRIPTIONAL REGULATOR RUTR"/>
    <property type="match status" value="1"/>
</dbReference>
<evidence type="ECO:0000256" key="2">
    <source>
        <dbReference type="ARBA" id="ARBA00023125"/>
    </source>
</evidence>
<evidence type="ECO:0000256" key="3">
    <source>
        <dbReference type="ARBA" id="ARBA00023163"/>
    </source>
</evidence>
<dbReference type="Gene3D" id="1.10.357.10">
    <property type="entry name" value="Tetracycline Repressor, domain 2"/>
    <property type="match status" value="1"/>
</dbReference>
<dbReference type="InterPro" id="IPR039538">
    <property type="entry name" value="BetI_C"/>
</dbReference>
<keyword evidence="2" id="KW-0238">DNA-binding</keyword>
<evidence type="ECO:0000313" key="5">
    <source>
        <dbReference type="EMBL" id="MFC7328602.1"/>
    </source>
</evidence>
<protein>
    <submittedName>
        <fullName evidence="5">TetR/AcrR family transcriptional regulator</fullName>
    </submittedName>
</protein>
<gene>
    <name evidence="5" type="ORF">ACFQRF_12700</name>
</gene>
<dbReference type="EMBL" id="JBHTBH010000005">
    <property type="protein sequence ID" value="MFC7328602.1"/>
    <property type="molecule type" value="Genomic_DNA"/>
</dbReference>
<feature type="domain" description="BetI-type transcriptional repressor C-terminal" evidence="4">
    <location>
        <begin position="94"/>
        <end position="204"/>
    </location>
</feature>
<reference evidence="6" key="1">
    <citation type="journal article" date="2019" name="Int. J. Syst. Evol. Microbiol.">
        <title>The Global Catalogue of Microorganisms (GCM) 10K type strain sequencing project: providing services to taxonomists for standard genome sequencing and annotation.</title>
        <authorList>
            <consortium name="The Broad Institute Genomics Platform"/>
            <consortium name="The Broad Institute Genome Sequencing Center for Infectious Disease"/>
            <person name="Wu L."/>
            <person name="Ma J."/>
        </authorList>
    </citation>
    <scope>NUCLEOTIDE SEQUENCE [LARGE SCALE GENOMIC DNA]</scope>
    <source>
        <strain evidence="6">CGMCC 4.7382</strain>
    </source>
</reference>
<evidence type="ECO:0000259" key="4">
    <source>
        <dbReference type="Pfam" id="PF13977"/>
    </source>
</evidence>
<keyword evidence="3" id="KW-0804">Transcription</keyword>
<sequence>MPLNIGPDAHRSAVAEAVFRIIDGDGVSAATVTRVAHETGLPPATVAAYFTNSAELLTFVREVIYSRQTQRLDRPAARIRDTGPSVTAAERLAAIEDALTQLLPMDEERRKETRVWLALSVHAADHPDLEPLSHVFSRSIREGLRNLFTSGKSTGVFAPDLDIPVEGERLAALLSGLRIDALLHPELVRPRTMRAVLRRHLADLSAVDRR</sequence>
<dbReference type="SUPFAM" id="SSF48498">
    <property type="entry name" value="Tetracyclin repressor-like, C-terminal domain"/>
    <property type="match status" value="1"/>
</dbReference>